<accession>A0ABQ9Y991</accession>
<name>A0ABQ9Y991_9EUKA</name>
<feature type="compositionally biased region" description="Basic and acidic residues" evidence="1">
    <location>
        <begin position="95"/>
        <end position="113"/>
    </location>
</feature>
<feature type="compositionally biased region" description="Basic and acidic residues" evidence="1">
    <location>
        <begin position="1"/>
        <end position="36"/>
    </location>
</feature>
<reference evidence="2 3" key="1">
    <citation type="journal article" date="2022" name="bioRxiv">
        <title>Genomics of Preaxostyla Flagellates Illuminates Evolutionary Transitions and the Path Towards Mitochondrial Loss.</title>
        <authorList>
            <person name="Novak L.V.F."/>
            <person name="Treitli S.C."/>
            <person name="Pyrih J."/>
            <person name="Halakuc P."/>
            <person name="Pipaliya S.V."/>
            <person name="Vacek V."/>
            <person name="Brzon O."/>
            <person name="Soukal P."/>
            <person name="Eme L."/>
            <person name="Dacks J.B."/>
            <person name="Karnkowska A."/>
            <person name="Elias M."/>
            <person name="Hampl V."/>
        </authorList>
    </citation>
    <scope>NUCLEOTIDE SEQUENCE [LARGE SCALE GENOMIC DNA]</scope>
    <source>
        <strain evidence="2">NAU3</strain>
        <tissue evidence="2">Gut</tissue>
    </source>
</reference>
<feature type="compositionally biased region" description="Basic residues" evidence="1">
    <location>
        <begin position="80"/>
        <end position="89"/>
    </location>
</feature>
<feature type="compositionally biased region" description="Polar residues" evidence="1">
    <location>
        <begin position="37"/>
        <end position="48"/>
    </location>
</feature>
<feature type="region of interest" description="Disordered" evidence="1">
    <location>
        <begin position="1"/>
        <end position="113"/>
    </location>
</feature>
<proteinExistence type="predicted"/>
<gene>
    <name evidence="2" type="ORF">BLNAU_4782</name>
</gene>
<organism evidence="2 3">
    <name type="scientific">Blattamonas nauphoetae</name>
    <dbReference type="NCBI Taxonomy" id="2049346"/>
    <lineage>
        <taxon>Eukaryota</taxon>
        <taxon>Metamonada</taxon>
        <taxon>Preaxostyla</taxon>
        <taxon>Oxymonadida</taxon>
        <taxon>Blattamonas</taxon>
    </lineage>
</organism>
<sequence length="156" mass="18108">MLFTESDTRKARELTEALEKGEEVNKTRLQRNKNDQLESQTTIQSLQIPSPAPPTETKMGKKPSLAPLSPAKQIPNVRPRSPRKQRSKRNLQLLTEHDVEKQQKEMERREEERRVVEQARKLNKYIFSQVGTVASLTAANEMTDGQKSMFDWTWMD</sequence>
<keyword evidence="3" id="KW-1185">Reference proteome</keyword>
<evidence type="ECO:0000256" key="1">
    <source>
        <dbReference type="SAM" id="MobiDB-lite"/>
    </source>
</evidence>
<comment type="caution">
    <text evidence="2">The sequence shown here is derived from an EMBL/GenBank/DDBJ whole genome shotgun (WGS) entry which is preliminary data.</text>
</comment>
<evidence type="ECO:0000313" key="2">
    <source>
        <dbReference type="EMBL" id="KAK2960229.1"/>
    </source>
</evidence>
<dbReference type="EMBL" id="JARBJD010000024">
    <property type="protein sequence ID" value="KAK2960229.1"/>
    <property type="molecule type" value="Genomic_DNA"/>
</dbReference>
<protein>
    <submittedName>
        <fullName evidence="2">Uncharacterized protein</fullName>
    </submittedName>
</protein>
<dbReference type="Proteomes" id="UP001281761">
    <property type="component" value="Unassembled WGS sequence"/>
</dbReference>
<evidence type="ECO:0000313" key="3">
    <source>
        <dbReference type="Proteomes" id="UP001281761"/>
    </source>
</evidence>